<protein>
    <recommendedName>
        <fullName evidence="3">WG containing repeat-containing protein</fullName>
    </recommendedName>
</protein>
<organism evidence="1 2">
    <name type="scientific">Flexibacter flexilis DSM 6793</name>
    <dbReference type="NCBI Taxonomy" id="927664"/>
    <lineage>
        <taxon>Bacteria</taxon>
        <taxon>Pseudomonadati</taxon>
        <taxon>Bacteroidota</taxon>
        <taxon>Cytophagia</taxon>
        <taxon>Cytophagales</taxon>
        <taxon>Flexibacteraceae</taxon>
        <taxon>Flexibacter</taxon>
    </lineage>
</organism>
<dbReference type="EMBL" id="FOLE01000005">
    <property type="protein sequence ID" value="SFC39172.1"/>
    <property type="molecule type" value="Genomic_DNA"/>
</dbReference>
<evidence type="ECO:0000313" key="2">
    <source>
        <dbReference type="Proteomes" id="UP000199514"/>
    </source>
</evidence>
<proteinExistence type="predicted"/>
<gene>
    <name evidence="1" type="ORF">SAMN05421780_10577</name>
</gene>
<dbReference type="RefSeq" id="WP_143083937.1">
    <property type="nucleotide sequence ID" value="NZ_FOLE01000005.1"/>
</dbReference>
<reference evidence="1 2" key="1">
    <citation type="submission" date="2016-10" db="EMBL/GenBank/DDBJ databases">
        <authorList>
            <person name="de Groot N.N."/>
        </authorList>
    </citation>
    <scope>NUCLEOTIDE SEQUENCE [LARGE SCALE GENOMIC DNA]</scope>
    <source>
        <strain evidence="1 2">DSM 6793</strain>
    </source>
</reference>
<keyword evidence="2" id="KW-1185">Reference proteome</keyword>
<accession>A0A1I1ITX3</accession>
<name>A0A1I1ITX3_9BACT</name>
<dbReference type="AlphaFoldDB" id="A0A1I1ITX3"/>
<evidence type="ECO:0008006" key="3">
    <source>
        <dbReference type="Google" id="ProtNLM"/>
    </source>
</evidence>
<sequence>MSSCLFQCTIQQINTDSQSLVLKLCPTQEFYEVSLTKAFILKTFVLDADWNNMKETKMYKDLAAEATALDWDTQQTHLENLSLCNQYIRQVRVRHLHNYIDWQKSQTHFQNTAAMHEAVYLLFPKGLSKSTDQSIEFAYELEVFFTSADCMDGLREGTVFDSYQSDSTIFEIKDWLAEDESNIYELFNYYYGMYRFAPYLLEKGQTTAQNADVAITYTDLWDTIGITKRYFVSEAKNPDKEKFSRYAILYVKDETCWVSVSGTAKGVAKLTGKAEKAEKEVKDLGKKEYTEVTEAEFYLLCATVWKEDLAVIQVGSAYGLINREGKALLPVAYAAPPMIVDAELVVVFNASKFGAVNVMTDRIICPFVYGSYDEVIKNL</sequence>
<evidence type="ECO:0000313" key="1">
    <source>
        <dbReference type="EMBL" id="SFC39172.1"/>
    </source>
</evidence>
<dbReference type="Proteomes" id="UP000199514">
    <property type="component" value="Unassembled WGS sequence"/>
</dbReference>